<dbReference type="SUPFAM" id="SSF48452">
    <property type="entry name" value="TPR-like"/>
    <property type="match status" value="1"/>
</dbReference>
<dbReference type="PANTHER" id="PTHR44858:SF1">
    <property type="entry name" value="UDP-N-ACETYLGLUCOSAMINE--PEPTIDE N-ACETYLGLUCOSAMINYLTRANSFERASE SPINDLY-RELATED"/>
    <property type="match status" value="1"/>
</dbReference>
<dbReference type="InterPro" id="IPR019734">
    <property type="entry name" value="TPR_rpt"/>
</dbReference>
<dbReference type="Proteomes" id="UP000036338">
    <property type="component" value="Unassembled WGS sequence"/>
</dbReference>
<dbReference type="PROSITE" id="PS50293">
    <property type="entry name" value="TPR_REGION"/>
    <property type="match status" value="1"/>
</dbReference>
<gene>
    <name evidence="4" type="ORF">VL15_01895</name>
</gene>
<organism evidence="4 5">
    <name type="scientific">Burkholderia cepacia</name>
    <name type="common">Pseudomonas cepacia</name>
    <dbReference type="NCBI Taxonomy" id="292"/>
    <lineage>
        <taxon>Bacteria</taxon>
        <taxon>Pseudomonadati</taxon>
        <taxon>Pseudomonadota</taxon>
        <taxon>Betaproteobacteria</taxon>
        <taxon>Burkholderiales</taxon>
        <taxon>Burkholderiaceae</taxon>
        <taxon>Burkholderia</taxon>
        <taxon>Burkholderia cepacia complex</taxon>
    </lineage>
</organism>
<evidence type="ECO:0000256" key="2">
    <source>
        <dbReference type="ARBA" id="ARBA00022803"/>
    </source>
</evidence>
<evidence type="ECO:0000313" key="5">
    <source>
        <dbReference type="Proteomes" id="UP000036338"/>
    </source>
</evidence>
<evidence type="ECO:0000313" key="4">
    <source>
        <dbReference type="EMBL" id="KML62610.1"/>
    </source>
</evidence>
<accession>A0A0J6A9R6</accession>
<dbReference type="InterPro" id="IPR002201">
    <property type="entry name" value="Glyco_trans_9"/>
</dbReference>
<sequence length="520" mass="58462">METNIDDIQLCYEKAIDAYNTGQFELALQLVEEVLKAYPSSGDVLHLRGLTALSLNRVEEAENWFVRAIDVAPDATFYNSLCAAQIRLKAFPQAAASARSGLAFAEDRQPGLDTSKLMYNLFSALALDNKPEDAVDVCRRTIERYPTHSGAYSNMGVCLGQLGEVDLAINSYRQAIALNPNDLVAHANLGHALLRAGDYREGWPYFEHRWETIRAGDSPAGIKPPALPIRRWLGQALPSGENRLLVLAEQGFGDTLQFCRYLEMALGHFTAVGFLCPKPLRRLLTDSLCSRWPNLTLLDDKPFNALRWDWYCPLLSMPMAFGTRVDNIPADLPYLHADRRRSRKWSSKVATLLPGTLPRIGVVWAGGHSSMAEDRRRSINLETMAPLLAWPGAHWISLQKADDISKALSHEKYPHVVDWMHEVTDFADTAALIDTLDLVISVDTAVAHLAAAMGKRVWLLNRYAGCWRWLRNRDDSPWYPGMRIFTQTTRGNWTEVIERVLSELELNAAALSAERAYRRD</sequence>
<protein>
    <submittedName>
        <fullName evidence="4">Uncharacterized protein</fullName>
    </submittedName>
</protein>
<dbReference type="EMBL" id="LDWR01000005">
    <property type="protein sequence ID" value="KML62610.1"/>
    <property type="molecule type" value="Genomic_DNA"/>
</dbReference>
<evidence type="ECO:0000256" key="1">
    <source>
        <dbReference type="ARBA" id="ARBA00022737"/>
    </source>
</evidence>
<dbReference type="Gene3D" id="1.25.40.10">
    <property type="entry name" value="Tetratricopeptide repeat domain"/>
    <property type="match status" value="1"/>
</dbReference>
<dbReference type="Gene3D" id="3.40.50.2000">
    <property type="entry name" value="Glycogen Phosphorylase B"/>
    <property type="match status" value="1"/>
</dbReference>
<keyword evidence="1" id="KW-0677">Repeat</keyword>
<dbReference type="GO" id="GO:0016757">
    <property type="term" value="F:glycosyltransferase activity"/>
    <property type="evidence" value="ECO:0007669"/>
    <property type="project" value="InterPro"/>
</dbReference>
<name>A0A0J6A9R6_BURCE</name>
<dbReference type="InterPro" id="IPR050498">
    <property type="entry name" value="Ycf3"/>
</dbReference>
<dbReference type="SUPFAM" id="SSF53756">
    <property type="entry name" value="UDP-Glycosyltransferase/glycogen phosphorylase"/>
    <property type="match status" value="1"/>
</dbReference>
<feature type="repeat" description="TPR" evidence="3">
    <location>
        <begin position="149"/>
        <end position="182"/>
    </location>
</feature>
<dbReference type="PANTHER" id="PTHR44858">
    <property type="entry name" value="TETRATRICOPEPTIDE REPEAT PROTEIN 6"/>
    <property type="match status" value="1"/>
</dbReference>
<dbReference type="Pfam" id="PF13414">
    <property type="entry name" value="TPR_11"/>
    <property type="match status" value="1"/>
</dbReference>
<dbReference type="PATRIC" id="fig|292.27.peg.5939"/>
<dbReference type="SMART" id="SM00028">
    <property type="entry name" value="TPR"/>
    <property type="match status" value="4"/>
</dbReference>
<evidence type="ECO:0000256" key="3">
    <source>
        <dbReference type="PROSITE-ProRule" id="PRU00339"/>
    </source>
</evidence>
<feature type="repeat" description="TPR" evidence="3">
    <location>
        <begin position="42"/>
        <end position="75"/>
    </location>
</feature>
<reference evidence="4 5" key="1">
    <citation type="submission" date="2015-05" db="EMBL/GenBank/DDBJ databases">
        <title>Draft genome of Burkholderia cepacia LK29.</title>
        <authorList>
            <person name="Chan X.Y."/>
        </authorList>
    </citation>
    <scope>NUCLEOTIDE SEQUENCE [LARGE SCALE GENOMIC DNA]</scope>
    <source>
        <strain evidence="4 5">LK29</strain>
    </source>
</reference>
<dbReference type="RefSeq" id="WP_048242809.1">
    <property type="nucleotide sequence ID" value="NZ_LDWR01000005.1"/>
</dbReference>
<dbReference type="Pfam" id="PF01075">
    <property type="entry name" value="Glyco_transf_9"/>
    <property type="match status" value="1"/>
</dbReference>
<dbReference type="InterPro" id="IPR011990">
    <property type="entry name" value="TPR-like_helical_dom_sf"/>
</dbReference>
<proteinExistence type="predicted"/>
<dbReference type="PROSITE" id="PS50005">
    <property type="entry name" value="TPR"/>
    <property type="match status" value="2"/>
</dbReference>
<comment type="caution">
    <text evidence="4">The sequence shown here is derived from an EMBL/GenBank/DDBJ whole genome shotgun (WGS) entry which is preliminary data.</text>
</comment>
<dbReference type="Pfam" id="PF13432">
    <property type="entry name" value="TPR_16"/>
    <property type="match status" value="1"/>
</dbReference>
<dbReference type="AlphaFoldDB" id="A0A0J6A9R6"/>
<keyword evidence="2 3" id="KW-0802">TPR repeat</keyword>